<dbReference type="HOGENOM" id="CLU_954311_0_0_1"/>
<proteinExistence type="predicted"/>
<dbReference type="CDD" id="cd20544">
    <property type="entry name" value="CYCLIN_AtCycD-like_rpt2"/>
    <property type="match status" value="1"/>
</dbReference>
<dbReference type="SMR" id="K7U0C3"/>
<dbReference type="InterPro" id="IPR006671">
    <property type="entry name" value="Cyclin_N"/>
</dbReference>
<keyword evidence="2" id="KW-0131">Cell cycle</keyword>
<organism evidence="3">
    <name type="scientific">Zea mays</name>
    <name type="common">Maize</name>
    <dbReference type="NCBI Taxonomy" id="4577"/>
    <lineage>
        <taxon>Eukaryota</taxon>
        <taxon>Viridiplantae</taxon>
        <taxon>Streptophyta</taxon>
        <taxon>Embryophyta</taxon>
        <taxon>Tracheophyta</taxon>
        <taxon>Spermatophyta</taxon>
        <taxon>Magnoliopsida</taxon>
        <taxon>Liliopsida</taxon>
        <taxon>Poales</taxon>
        <taxon>Poaceae</taxon>
        <taxon>PACMAD clade</taxon>
        <taxon>Panicoideae</taxon>
        <taxon>Andropogonodae</taxon>
        <taxon>Andropogoneae</taxon>
        <taxon>Tripsacinae</taxon>
        <taxon>Zea</taxon>
    </lineage>
</organism>
<sequence>MRKPASTAAATLSSHPLALRRLARLLALLARPPQPCGYLLPILRRGLHISRSRSLLPAADADQQPWMPQLLSVACLTITAKMEETVVLRRLDIHQNQVPSEKYNFDLDAIQRMEIYVLDSLNWRMEVVTPFSYINYFVDKFTGGKPLSCGFISRCTGSLEATKLLQFRPFEMAAVVLSAAAESQENVRRCHEALQEVGLVKKKIDYTASPSRVLDASCFSFKTDDNQTTGSALTVLFASDIRTVFVMRLSFNRDAQFGLFDGDGKPAKALDARPLTNVVNDLEAKMKGGQSS</sequence>
<dbReference type="Pfam" id="PF00134">
    <property type="entry name" value="Cyclin_N"/>
    <property type="match status" value="1"/>
</dbReference>
<evidence type="ECO:0000313" key="3">
    <source>
        <dbReference type="EMBL" id="AQK50055.1"/>
    </source>
</evidence>
<dbReference type="InterPro" id="IPR039361">
    <property type="entry name" value="Cyclin"/>
</dbReference>
<name>K7U0C3_MAIZE</name>
<evidence type="ECO:0000256" key="1">
    <source>
        <dbReference type="ARBA" id="ARBA00022618"/>
    </source>
</evidence>
<dbReference type="SUPFAM" id="SSF47954">
    <property type="entry name" value="Cyclin-like"/>
    <property type="match status" value="1"/>
</dbReference>
<dbReference type="Gene3D" id="1.10.472.10">
    <property type="entry name" value="Cyclin-like"/>
    <property type="match status" value="2"/>
</dbReference>
<dbReference type="InterPro" id="IPR036915">
    <property type="entry name" value="Cyclin-like_sf"/>
</dbReference>
<dbReference type="EMBL" id="CM000780">
    <property type="protein sequence ID" value="AQK50055.1"/>
    <property type="molecule type" value="Genomic_DNA"/>
</dbReference>
<dbReference type="STRING" id="4577.K7U0C3"/>
<dbReference type="PANTHER" id="PTHR10177">
    <property type="entry name" value="CYCLINS"/>
    <property type="match status" value="1"/>
</dbReference>
<reference evidence="3" key="1">
    <citation type="submission" date="2015-12" db="EMBL/GenBank/DDBJ databases">
        <title>Update maize B73 reference genome by single molecule sequencing technologies.</title>
        <authorList>
            <consortium name="Maize Genome Sequencing Project"/>
            <person name="Ware D."/>
        </authorList>
    </citation>
    <scope>NUCLEOTIDE SEQUENCE</scope>
    <source>
        <tissue evidence="3">Seedling</tissue>
    </source>
</reference>
<dbReference type="PaxDb" id="4577-GRMZM2G051042_P01"/>
<evidence type="ECO:0000256" key="2">
    <source>
        <dbReference type="ARBA" id="ARBA00023306"/>
    </source>
</evidence>
<dbReference type="InParanoid" id="K7U0C3"/>
<dbReference type="eggNOG" id="KOG0656">
    <property type="taxonomic scope" value="Eukaryota"/>
</dbReference>
<dbReference type="GO" id="GO:0051301">
    <property type="term" value="P:cell division"/>
    <property type="evidence" value="ECO:0007669"/>
    <property type="project" value="UniProtKB-KW"/>
</dbReference>
<keyword evidence="1" id="KW-0132">Cell division</keyword>
<dbReference type="AlphaFoldDB" id="K7U0C3"/>
<dbReference type="ExpressionAtlas" id="K7U0C3">
    <property type="expression patterns" value="baseline"/>
</dbReference>
<gene>
    <name evidence="3" type="ORF">ZEAMMB73_Zm00001d049334</name>
</gene>
<protein>
    <submittedName>
        <fullName evidence="3">Cyclin-D2-1</fullName>
    </submittedName>
</protein>
<accession>K7U0C3</accession>